<dbReference type="NCBIfam" id="NF033788">
    <property type="entry name" value="HTH_metalloreg"/>
    <property type="match status" value="1"/>
</dbReference>
<evidence type="ECO:0000313" key="4">
    <source>
        <dbReference type="Proteomes" id="UP000242849"/>
    </source>
</evidence>
<dbReference type="CDD" id="cd00090">
    <property type="entry name" value="HTH_ARSR"/>
    <property type="match status" value="1"/>
</dbReference>
<dbReference type="Proteomes" id="UP000242849">
    <property type="component" value="Unassembled WGS sequence"/>
</dbReference>
<accession>A0A1H4Y8Z6</accession>
<organism evidence="3 4">
    <name type="scientific">Pseudomonas anguilliseptica</name>
    <dbReference type="NCBI Taxonomy" id="53406"/>
    <lineage>
        <taxon>Bacteria</taxon>
        <taxon>Pseudomonadati</taxon>
        <taxon>Pseudomonadota</taxon>
        <taxon>Gammaproteobacteria</taxon>
        <taxon>Pseudomonadales</taxon>
        <taxon>Pseudomonadaceae</taxon>
        <taxon>Pseudomonas</taxon>
    </lineage>
</organism>
<dbReference type="SUPFAM" id="SSF46785">
    <property type="entry name" value="Winged helix' DNA-binding domain"/>
    <property type="match status" value="1"/>
</dbReference>
<dbReference type="GO" id="GO:0032791">
    <property type="term" value="F:lead ion binding"/>
    <property type="evidence" value="ECO:0007669"/>
    <property type="project" value="TreeGrafter"/>
</dbReference>
<name>A0A1H4Y8Z6_PSEAG</name>
<proteinExistence type="predicted"/>
<dbReference type="AlphaFoldDB" id="A0A1H4Y8Z6"/>
<dbReference type="GO" id="GO:0003700">
    <property type="term" value="F:DNA-binding transcription factor activity"/>
    <property type="evidence" value="ECO:0007669"/>
    <property type="project" value="InterPro"/>
</dbReference>
<dbReference type="STRING" id="53406.SAMN05421553_2098"/>
<dbReference type="GO" id="GO:0010288">
    <property type="term" value="P:response to lead ion"/>
    <property type="evidence" value="ECO:0007669"/>
    <property type="project" value="TreeGrafter"/>
</dbReference>
<dbReference type="RefSeq" id="WP_090380055.1">
    <property type="nucleotide sequence ID" value="NZ_CP156749.1"/>
</dbReference>
<evidence type="ECO:0000259" key="2">
    <source>
        <dbReference type="PROSITE" id="PS50987"/>
    </source>
</evidence>
<dbReference type="InterPro" id="IPR052543">
    <property type="entry name" value="HTH_Metal-responsive_Reg"/>
</dbReference>
<evidence type="ECO:0000313" key="3">
    <source>
        <dbReference type="EMBL" id="SED13750.1"/>
    </source>
</evidence>
<dbReference type="PROSITE" id="PS50987">
    <property type="entry name" value="HTH_ARSR_2"/>
    <property type="match status" value="1"/>
</dbReference>
<dbReference type="InterPro" id="IPR036390">
    <property type="entry name" value="WH_DNA-bd_sf"/>
</dbReference>
<gene>
    <name evidence="3" type="ORF">SAMN05421553_2098</name>
</gene>
<dbReference type="GO" id="GO:0097063">
    <property type="term" value="F:cadmium ion sensor activity"/>
    <property type="evidence" value="ECO:0007669"/>
    <property type="project" value="TreeGrafter"/>
</dbReference>
<dbReference type="GO" id="GO:0003677">
    <property type="term" value="F:DNA binding"/>
    <property type="evidence" value="ECO:0007669"/>
    <property type="project" value="TreeGrafter"/>
</dbReference>
<dbReference type="InterPro" id="IPR011991">
    <property type="entry name" value="ArsR-like_HTH"/>
</dbReference>
<dbReference type="InterPro" id="IPR001845">
    <property type="entry name" value="HTH_ArsR_DNA-bd_dom"/>
</dbReference>
<feature type="region of interest" description="Disordered" evidence="1">
    <location>
        <begin position="228"/>
        <end position="247"/>
    </location>
</feature>
<dbReference type="OrthoDB" id="9797716at2"/>
<dbReference type="EMBL" id="FNSC01000001">
    <property type="protein sequence ID" value="SED13750.1"/>
    <property type="molecule type" value="Genomic_DNA"/>
</dbReference>
<feature type="domain" description="HTH arsR-type" evidence="2">
    <location>
        <begin position="1"/>
        <end position="94"/>
    </location>
</feature>
<dbReference type="PANTHER" id="PTHR39168:SF1">
    <property type="entry name" value="TRANSCRIPTIONAL REGULATORY PROTEIN"/>
    <property type="match status" value="1"/>
</dbReference>
<dbReference type="InterPro" id="IPR036388">
    <property type="entry name" value="WH-like_DNA-bd_sf"/>
</dbReference>
<dbReference type="GO" id="GO:0046686">
    <property type="term" value="P:response to cadmium ion"/>
    <property type="evidence" value="ECO:0007669"/>
    <property type="project" value="TreeGrafter"/>
</dbReference>
<keyword evidence="4" id="KW-1185">Reference proteome</keyword>
<dbReference type="Pfam" id="PF12840">
    <property type="entry name" value="HTH_20"/>
    <property type="match status" value="1"/>
</dbReference>
<evidence type="ECO:0000256" key="1">
    <source>
        <dbReference type="SAM" id="MobiDB-lite"/>
    </source>
</evidence>
<feature type="compositionally biased region" description="Polar residues" evidence="1">
    <location>
        <begin position="236"/>
        <end position="247"/>
    </location>
</feature>
<dbReference type="Gene3D" id="1.10.10.10">
    <property type="entry name" value="Winged helix-like DNA-binding domain superfamily/Winged helix DNA-binding domain"/>
    <property type="match status" value="1"/>
</dbReference>
<sequence length="247" mass="26896">MIEGPNITRIAALLGDNARAAVLSALMADRALTATELADIAGVTKQTISSHLGKLLDAGLLSVDQQGRHRYFRLAGREIAQLLESMMGLALRAGPPLPRTGPRDLALRRARVCYDHLAGELGVLAYEGLLRRELLQQLDAGPALTNSGRQWFRQIGIDPDALALQRRSFCRACLDWSERRYHLAGALGAALFVRIQELGWAKCVGDSRVVTFTAAGERSFRAWFQASPDEPLSHPADSQTTTLDALA</sequence>
<dbReference type="PRINTS" id="PR00778">
    <property type="entry name" value="HTHARSR"/>
</dbReference>
<dbReference type="SMART" id="SM00418">
    <property type="entry name" value="HTH_ARSR"/>
    <property type="match status" value="1"/>
</dbReference>
<reference evidence="4" key="1">
    <citation type="submission" date="2016-10" db="EMBL/GenBank/DDBJ databases">
        <authorList>
            <person name="Varghese N."/>
            <person name="Submissions S."/>
        </authorList>
    </citation>
    <scope>NUCLEOTIDE SEQUENCE [LARGE SCALE GENOMIC DNA]</scope>
    <source>
        <strain evidence="4">DSM 12111</strain>
    </source>
</reference>
<dbReference type="PANTHER" id="PTHR39168">
    <property type="entry name" value="TRANSCRIPTIONAL REGULATOR-RELATED"/>
    <property type="match status" value="1"/>
</dbReference>
<protein>
    <submittedName>
        <fullName evidence="3">Transcriptional regulator, ArsR family</fullName>
    </submittedName>
</protein>